<sequence>MDHVDRAHLRDPDDDTFTMSRYAVADDLSDLARRFWIPTWVVPPGREAPQRVLQYPVCLVVVSNTYARLYGVTPGLGGTTLVGRGWAVGVMLQPAAGALLATGPVPDLNDRHVPLQSVDGFDDDLVEAVRAAMEPDPTSAGCHARARTLLEEALRTRLPVDDEGLLVNEIVAAVEDDPQILRVHQVCDRFGLSERALQRLTRRRIGLSPKWLIRRRRLHEASGRLRESGTELADLAADLGYTDQAHLTRDFRSATGLTPGEFAGRFRSVAGPRTADPTG</sequence>
<dbReference type="SUPFAM" id="SSF46689">
    <property type="entry name" value="Homeodomain-like"/>
    <property type="match status" value="1"/>
</dbReference>
<evidence type="ECO:0000256" key="3">
    <source>
        <dbReference type="ARBA" id="ARBA00023163"/>
    </source>
</evidence>
<evidence type="ECO:0000313" key="5">
    <source>
        <dbReference type="EMBL" id="BDZ58782.1"/>
    </source>
</evidence>
<dbReference type="PANTHER" id="PTHR46796:SF15">
    <property type="entry name" value="BLL1074 PROTEIN"/>
    <property type="match status" value="1"/>
</dbReference>
<dbReference type="InterPro" id="IPR050204">
    <property type="entry name" value="AraC_XylS_family_regulators"/>
</dbReference>
<dbReference type="Pfam" id="PF20240">
    <property type="entry name" value="DUF6597"/>
    <property type="match status" value="1"/>
</dbReference>
<dbReference type="InterPro" id="IPR018062">
    <property type="entry name" value="HTH_AraC-typ_CS"/>
</dbReference>
<dbReference type="Gene3D" id="1.10.10.60">
    <property type="entry name" value="Homeodomain-like"/>
    <property type="match status" value="1"/>
</dbReference>
<keyword evidence="2" id="KW-0238">DNA-binding</keyword>
<dbReference type="InterPro" id="IPR009057">
    <property type="entry name" value="Homeodomain-like_sf"/>
</dbReference>
<evidence type="ECO:0000256" key="2">
    <source>
        <dbReference type="ARBA" id="ARBA00023125"/>
    </source>
</evidence>
<accession>A0ABN6YMY7</accession>
<dbReference type="PANTHER" id="PTHR46796">
    <property type="entry name" value="HTH-TYPE TRANSCRIPTIONAL ACTIVATOR RHAS-RELATED"/>
    <property type="match status" value="1"/>
</dbReference>
<gene>
    <name evidence="5" type="ORF">GCM10025872_24390</name>
</gene>
<dbReference type="SMART" id="SM00342">
    <property type="entry name" value="HTH_ARAC"/>
    <property type="match status" value="1"/>
</dbReference>
<keyword evidence="1" id="KW-0805">Transcription regulation</keyword>
<dbReference type="Pfam" id="PF12833">
    <property type="entry name" value="HTH_18"/>
    <property type="match status" value="1"/>
</dbReference>
<reference evidence="5" key="1">
    <citation type="journal article" date="2014" name="Int. J. Syst. Evol. Microbiol.">
        <title>Complete genome of a new Firmicutes species belonging to the dominant human colonic microbiota ('Ruminococcus bicirculans') reveals two chromosomes and a selective capacity to utilize plant glucans.</title>
        <authorList>
            <consortium name="NISC Comparative Sequencing Program"/>
            <person name="Wegmann U."/>
            <person name="Louis P."/>
            <person name="Goesmann A."/>
            <person name="Henrissat B."/>
            <person name="Duncan S.H."/>
            <person name="Flint H.J."/>
        </authorList>
    </citation>
    <scope>NUCLEOTIDE SEQUENCE</scope>
    <source>
        <strain evidence="5">NBRC 110608</strain>
    </source>
</reference>
<feature type="domain" description="HTH araC/xylS-type" evidence="4">
    <location>
        <begin position="168"/>
        <end position="265"/>
    </location>
</feature>
<dbReference type="RefSeq" id="WP_289231075.1">
    <property type="nucleotide sequence ID" value="NZ_AP027735.1"/>
</dbReference>
<proteinExistence type="predicted"/>
<dbReference type="InterPro" id="IPR018060">
    <property type="entry name" value="HTH_AraC"/>
</dbReference>
<name>A0ABN6YMY7_9MICO</name>
<organism evidence="5">
    <name type="scientific">Barrientosiimonas endolithica</name>
    <dbReference type="NCBI Taxonomy" id="1535208"/>
    <lineage>
        <taxon>Bacteria</taxon>
        <taxon>Bacillati</taxon>
        <taxon>Actinomycetota</taxon>
        <taxon>Actinomycetes</taxon>
        <taxon>Micrococcales</taxon>
        <taxon>Dermacoccaceae</taxon>
        <taxon>Barrientosiimonas</taxon>
    </lineage>
</organism>
<dbReference type="PROSITE" id="PS00041">
    <property type="entry name" value="HTH_ARAC_FAMILY_1"/>
    <property type="match status" value="1"/>
</dbReference>
<keyword evidence="3" id="KW-0804">Transcription</keyword>
<reference evidence="5" key="2">
    <citation type="submission" date="2023-02" db="EMBL/GenBank/DDBJ databases">
        <authorList>
            <person name="Sun Q."/>
            <person name="Mori K."/>
        </authorList>
    </citation>
    <scope>NUCLEOTIDE SEQUENCE</scope>
    <source>
        <strain evidence="5">NBRC 110608</strain>
    </source>
</reference>
<evidence type="ECO:0000259" key="4">
    <source>
        <dbReference type="PROSITE" id="PS01124"/>
    </source>
</evidence>
<protein>
    <submittedName>
        <fullName evidence="5">AraC family transcriptional regulator</fullName>
    </submittedName>
</protein>
<evidence type="ECO:0000256" key="1">
    <source>
        <dbReference type="ARBA" id="ARBA00023015"/>
    </source>
</evidence>
<dbReference type="InterPro" id="IPR046532">
    <property type="entry name" value="DUF6597"/>
</dbReference>
<dbReference type="PROSITE" id="PS01124">
    <property type="entry name" value="HTH_ARAC_FAMILY_2"/>
    <property type="match status" value="1"/>
</dbReference>
<dbReference type="EMBL" id="AP027735">
    <property type="protein sequence ID" value="BDZ58782.1"/>
    <property type="molecule type" value="Genomic_DNA"/>
</dbReference>